<keyword evidence="4" id="KW-1185">Reference proteome</keyword>
<reference evidence="3 4" key="1">
    <citation type="submission" date="2019-01" db="EMBL/GenBank/DDBJ databases">
        <title>Lactibacter flavus gen. nov., sp. nov., a novel bacterium of the family Propionibacteriaceae isolated from raw milk and dairy products.</title>
        <authorList>
            <person name="Huptas C."/>
            <person name="Wenning M."/>
            <person name="Breitenwieser F."/>
            <person name="Doll E."/>
            <person name="Von Neubeck M."/>
            <person name="Busse H.-J."/>
            <person name="Scherer S."/>
        </authorList>
    </citation>
    <scope>NUCLEOTIDE SEQUENCE [LARGE SCALE GENOMIC DNA]</scope>
    <source>
        <strain evidence="3 4">KCTC 33808</strain>
    </source>
</reference>
<feature type="non-terminal residue" evidence="3">
    <location>
        <position position="1"/>
    </location>
</feature>
<dbReference type="Pfam" id="PF01609">
    <property type="entry name" value="DDE_Tnp_1"/>
    <property type="match status" value="1"/>
</dbReference>
<evidence type="ECO:0000259" key="2">
    <source>
        <dbReference type="Pfam" id="PF01609"/>
    </source>
</evidence>
<sequence length="137" mass="15347">SAGQSGDSPMLPVLLDHLSVPRIGPGRPRTTPDRLRGDKAYSARGHRSLLRSRGITTTIPEPADQIANRKRRGSSGGRPPAFDPVDYKNRNHVERSFNHGKQWRGFATRYDKLGIVYRGAAVLNAIIRWLQRLRDTP</sequence>
<feature type="region of interest" description="Disordered" evidence="1">
    <location>
        <begin position="59"/>
        <end position="87"/>
    </location>
</feature>
<dbReference type="RefSeq" id="WP_165490183.1">
    <property type="nucleotide sequence ID" value="NZ_SDMQ01000017.1"/>
</dbReference>
<dbReference type="InterPro" id="IPR002559">
    <property type="entry name" value="Transposase_11"/>
</dbReference>
<protein>
    <submittedName>
        <fullName evidence="3">IS5/IS1182 family transposase</fullName>
    </submittedName>
</protein>
<dbReference type="EMBL" id="SDMQ01000017">
    <property type="protein sequence ID" value="TBT82816.1"/>
    <property type="molecule type" value="Genomic_DNA"/>
</dbReference>
<dbReference type="Proteomes" id="UP000292373">
    <property type="component" value="Unassembled WGS sequence"/>
</dbReference>
<accession>A0A4Q9KBU7</accession>
<dbReference type="GO" id="GO:0006313">
    <property type="term" value="P:DNA transposition"/>
    <property type="evidence" value="ECO:0007669"/>
    <property type="project" value="InterPro"/>
</dbReference>
<feature type="domain" description="Transposase IS4-like" evidence="2">
    <location>
        <begin position="2"/>
        <end position="113"/>
    </location>
</feature>
<gene>
    <name evidence="3" type="ORF">ET989_13495</name>
</gene>
<feature type="region of interest" description="Disordered" evidence="1">
    <location>
        <begin position="1"/>
        <end position="39"/>
    </location>
</feature>
<name>A0A4Q9KBU7_9ACTN</name>
<organism evidence="3 4">
    <name type="scientific">Propioniciclava sinopodophylli</name>
    <dbReference type="NCBI Taxonomy" id="1837344"/>
    <lineage>
        <taxon>Bacteria</taxon>
        <taxon>Bacillati</taxon>
        <taxon>Actinomycetota</taxon>
        <taxon>Actinomycetes</taxon>
        <taxon>Propionibacteriales</taxon>
        <taxon>Propionibacteriaceae</taxon>
        <taxon>Propioniciclava</taxon>
    </lineage>
</organism>
<proteinExistence type="predicted"/>
<evidence type="ECO:0000313" key="4">
    <source>
        <dbReference type="Proteomes" id="UP000292373"/>
    </source>
</evidence>
<comment type="caution">
    <text evidence="3">The sequence shown here is derived from an EMBL/GenBank/DDBJ whole genome shotgun (WGS) entry which is preliminary data.</text>
</comment>
<dbReference type="GO" id="GO:0003677">
    <property type="term" value="F:DNA binding"/>
    <property type="evidence" value="ECO:0007669"/>
    <property type="project" value="InterPro"/>
</dbReference>
<dbReference type="GO" id="GO:0004803">
    <property type="term" value="F:transposase activity"/>
    <property type="evidence" value="ECO:0007669"/>
    <property type="project" value="InterPro"/>
</dbReference>
<evidence type="ECO:0000313" key="3">
    <source>
        <dbReference type="EMBL" id="TBT82816.1"/>
    </source>
</evidence>
<feature type="compositionally biased region" description="Basic and acidic residues" evidence="1">
    <location>
        <begin position="30"/>
        <end position="39"/>
    </location>
</feature>
<dbReference type="AlphaFoldDB" id="A0A4Q9KBU7"/>
<evidence type="ECO:0000256" key="1">
    <source>
        <dbReference type="SAM" id="MobiDB-lite"/>
    </source>
</evidence>